<evidence type="ECO:0000259" key="2">
    <source>
        <dbReference type="Pfam" id="PF01575"/>
    </source>
</evidence>
<dbReference type="RefSeq" id="WP_135801940.1">
    <property type="nucleotide sequence ID" value="NZ_SRPF01000001.1"/>
</dbReference>
<dbReference type="EMBL" id="SRPF01000001">
    <property type="protein sequence ID" value="TGN41556.1"/>
    <property type="molecule type" value="Genomic_DNA"/>
</dbReference>
<dbReference type="Pfam" id="PF01575">
    <property type="entry name" value="MaoC_dehydratas"/>
    <property type="match status" value="1"/>
</dbReference>
<dbReference type="GO" id="GO:0019171">
    <property type="term" value="F:(3R)-hydroxyacyl-[acyl-carrier-protein] dehydratase activity"/>
    <property type="evidence" value="ECO:0007669"/>
    <property type="project" value="TreeGrafter"/>
</dbReference>
<dbReference type="OrthoDB" id="9774179at2"/>
<gene>
    <name evidence="3" type="ORF">E5Q11_03215</name>
</gene>
<proteinExistence type="predicted"/>
<feature type="domain" description="MaoC-like" evidence="2">
    <location>
        <begin position="24"/>
        <end position="119"/>
    </location>
</feature>
<evidence type="ECO:0000313" key="4">
    <source>
        <dbReference type="Proteomes" id="UP000298325"/>
    </source>
</evidence>
<dbReference type="Gene3D" id="3.10.129.10">
    <property type="entry name" value="Hotdog Thioesterase"/>
    <property type="match status" value="1"/>
</dbReference>
<dbReference type="CDD" id="cd03449">
    <property type="entry name" value="R_hydratase"/>
    <property type="match status" value="1"/>
</dbReference>
<dbReference type="AlphaFoldDB" id="A0A4Z1CBT5"/>
<dbReference type="SUPFAM" id="SSF54637">
    <property type="entry name" value="Thioesterase/thiol ester dehydrase-isomerase"/>
    <property type="match status" value="1"/>
</dbReference>
<dbReference type="PANTHER" id="PTHR43437">
    <property type="entry name" value="HYDROXYACYL-THIOESTER DEHYDRATASE TYPE 2, MITOCHONDRIAL-RELATED"/>
    <property type="match status" value="1"/>
</dbReference>
<dbReference type="InterPro" id="IPR002539">
    <property type="entry name" value="MaoC-like_dom"/>
</dbReference>
<accession>A0A4Z1CBT5</accession>
<dbReference type="PANTHER" id="PTHR43437:SF3">
    <property type="entry name" value="HYDROXYACYL-THIOESTER DEHYDRATASE TYPE 2, MITOCHONDRIAL"/>
    <property type="match status" value="1"/>
</dbReference>
<dbReference type="InterPro" id="IPR003965">
    <property type="entry name" value="Fatty_acid_synthase"/>
</dbReference>
<sequence>MSDSLDILENITYDELQEGDSATYVRTLTEDELVLFAAVSGDVNPVHLDSEFAAESIFRERIAHGMWSGSLISAALATVMPGPGTIYLEQSLAFKRPVKLDDTLTVNLKVTSKDRKNRVTLACDVRNQNGEQVVSGDAKVIAPTQKLSFHKPQLPRITIDR</sequence>
<comment type="caution">
    <text evidence="3">The sequence shown here is derived from an EMBL/GenBank/DDBJ whole genome shotgun (WGS) entry which is preliminary data.</text>
</comment>
<dbReference type="FunFam" id="3.10.129.10:FF:000042">
    <property type="entry name" value="MaoC domain protein dehydratase"/>
    <property type="match status" value="1"/>
</dbReference>
<protein>
    <submittedName>
        <fullName evidence="3">3-hydroxybutyryl-CoA dehydratase</fullName>
    </submittedName>
</protein>
<name>A0A4Z1CBT5_9GAMM</name>
<dbReference type="GO" id="GO:0005835">
    <property type="term" value="C:fatty acid synthase complex"/>
    <property type="evidence" value="ECO:0007669"/>
    <property type="project" value="InterPro"/>
</dbReference>
<reference evidence="3 4" key="1">
    <citation type="submission" date="2019-04" db="EMBL/GenBank/DDBJ databases">
        <authorList>
            <person name="Park S."/>
            <person name="Yoon J.-H."/>
        </authorList>
    </citation>
    <scope>NUCLEOTIDE SEQUENCE [LARGE SCALE GENOMIC DNA]</scope>
    <source>
        <strain evidence="3 4">HJM-18</strain>
    </source>
</reference>
<keyword evidence="4" id="KW-1185">Reference proteome</keyword>
<evidence type="ECO:0000313" key="3">
    <source>
        <dbReference type="EMBL" id="TGN41556.1"/>
    </source>
</evidence>
<evidence type="ECO:0000256" key="1">
    <source>
        <dbReference type="ARBA" id="ARBA00023239"/>
    </source>
</evidence>
<dbReference type="GO" id="GO:0004312">
    <property type="term" value="F:fatty acid synthase activity"/>
    <property type="evidence" value="ECO:0007669"/>
    <property type="project" value="InterPro"/>
</dbReference>
<dbReference type="InterPro" id="IPR050965">
    <property type="entry name" value="UPF0336/Enoyl-CoA_hydratase"/>
</dbReference>
<dbReference type="PRINTS" id="PR01483">
    <property type="entry name" value="FASYNTHASE"/>
</dbReference>
<dbReference type="Proteomes" id="UP000298325">
    <property type="component" value="Unassembled WGS sequence"/>
</dbReference>
<dbReference type="GO" id="GO:0006633">
    <property type="term" value="P:fatty acid biosynthetic process"/>
    <property type="evidence" value="ECO:0007669"/>
    <property type="project" value="InterPro"/>
</dbReference>
<keyword evidence="1" id="KW-0456">Lyase</keyword>
<dbReference type="InterPro" id="IPR029069">
    <property type="entry name" value="HotDog_dom_sf"/>
</dbReference>
<organism evidence="3 4">
    <name type="scientific">Marinobacter confluentis</name>
    <dbReference type="NCBI Taxonomy" id="1697557"/>
    <lineage>
        <taxon>Bacteria</taxon>
        <taxon>Pseudomonadati</taxon>
        <taxon>Pseudomonadota</taxon>
        <taxon>Gammaproteobacteria</taxon>
        <taxon>Pseudomonadales</taxon>
        <taxon>Marinobacteraceae</taxon>
        <taxon>Marinobacter</taxon>
    </lineage>
</organism>